<dbReference type="InterPro" id="IPR055170">
    <property type="entry name" value="GFO_IDH_MocA-like_dom"/>
</dbReference>
<dbReference type="SUPFAM" id="SSF51735">
    <property type="entry name" value="NAD(P)-binding Rossmann-fold domains"/>
    <property type="match status" value="1"/>
</dbReference>
<evidence type="ECO:0000256" key="1">
    <source>
        <dbReference type="ARBA" id="ARBA00010928"/>
    </source>
</evidence>
<dbReference type="InterPro" id="IPR050984">
    <property type="entry name" value="Gfo/Idh/MocA_domain"/>
</dbReference>
<evidence type="ECO:0000259" key="3">
    <source>
        <dbReference type="Pfam" id="PF01408"/>
    </source>
</evidence>
<dbReference type="InterPro" id="IPR000683">
    <property type="entry name" value="Gfo/Idh/MocA-like_OxRdtase_N"/>
</dbReference>
<dbReference type="InterPro" id="IPR036291">
    <property type="entry name" value="NAD(P)-bd_dom_sf"/>
</dbReference>
<dbReference type="PANTHER" id="PTHR22604">
    <property type="entry name" value="OXIDOREDUCTASES"/>
    <property type="match status" value="1"/>
</dbReference>
<evidence type="ECO:0000313" key="5">
    <source>
        <dbReference type="EMBL" id="GLI56839.1"/>
    </source>
</evidence>
<evidence type="ECO:0000313" key="6">
    <source>
        <dbReference type="Proteomes" id="UP001144471"/>
    </source>
</evidence>
<dbReference type="Proteomes" id="UP001144471">
    <property type="component" value="Unassembled WGS sequence"/>
</dbReference>
<evidence type="ECO:0000259" key="4">
    <source>
        <dbReference type="Pfam" id="PF22725"/>
    </source>
</evidence>
<dbReference type="GO" id="GO:0000166">
    <property type="term" value="F:nucleotide binding"/>
    <property type="evidence" value="ECO:0007669"/>
    <property type="project" value="InterPro"/>
</dbReference>
<evidence type="ECO:0000256" key="2">
    <source>
        <dbReference type="ARBA" id="ARBA00023002"/>
    </source>
</evidence>
<dbReference type="Gene3D" id="3.40.50.720">
    <property type="entry name" value="NAD(P)-binding Rossmann-like Domain"/>
    <property type="match status" value="1"/>
</dbReference>
<accession>A0A9W6LNF3</accession>
<dbReference type="SUPFAM" id="SSF55347">
    <property type="entry name" value="Glyceraldehyde-3-phosphate dehydrogenase-like, C-terminal domain"/>
    <property type="match status" value="1"/>
</dbReference>
<reference evidence="5" key="1">
    <citation type="submission" date="2022-12" db="EMBL/GenBank/DDBJ databases">
        <title>Reference genome sequencing for broad-spectrum identification of bacterial and archaeal isolates by mass spectrometry.</title>
        <authorList>
            <person name="Sekiguchi Y."/>
            <person name="Tourlousse D.M."/>
        </authorList>
    </citation>
    <scope>NUCLEOTIDE SEQUENCE</scope>
    <source>
        <strain evidence="5">10succ1</strain>
    </source>
</reference>
<comment type="caution">
    <text evidence="5">The sequence shown here is derived from an EMBL/GenBank/DDBJ whole genome shotgun (WGS) entry which is preliminary data.</text>
</comment>
<dbReference type="AlphaFoldDB" id="A0A9W6LNF3"/>
<dbReference type="Pfam" id="PF22725">
    <property type="entry name" value="GFO_IDH_MocA_C3"/>
    <property type="match status" value="1"/>
</dbReference>
<keyword evidence="2" id="KW-0560">Oxidoreductase</keyword>
<protein>
    <submittedName>
        <fullName evidence="5">Oxidoreductase</fullName>
    </submittedName>
</protein>
<sequence>MKKTLNFGIIGTGRIAGQFVEEALENNKINLAGVSARNYEKTVDFAERYNIDRAYSSVDELLADEGIDAIYVASFHPTHFPYTMKALEAGKHVLCEKPAVLKAEDMERVVAKAREKKLLFTEAMTVGFNPVYQEIKREIEKGSIGEIVHVESSYGSVSSKIHKHNPKQAGGALYDIGIYNIFLNTDLLGVPEEVFAVSRDNRWGVEGSVSCLSRHRGGATSSFYATMDSISGELAKIIGTQGIIEFQPSWTVAKGFTVKTKDGKIWEYTSSEDLWLGYEIEAFTSAVLSGVTESPVMTYEKSLNLHRTIDEIKRRLGFTYEEVEVTLY</sequence>
<dbReference type="Pfam" id="PF01408">
    <property type="entry name" value="GFO_IDH_MocA"/>
    <property type="match status" value="1"/>
</dbReference>
<dbReference type="GO" id="GO:0016491">
    <property type="term" value="F:oxidoreductase activity"/>
    <property type="evidence" value="ECO:0007669"/>
    <property type="project" value="UniProtKB-KW"/>
</dbReference>
<dbReference type="PANTHER" id="PTHR22604:SF105">
    <property type="entry name" value="TRANS-1,2-DIHYDROBENZENE-1,2-DIOL DEHYDROGENASE"/>
    <property type="match status" value="1"/>
</dbReference>
<feature type="domain" description="Gfo/Idh/MocA-like oxidoreductase N-terminal" evidence="3">
    <location>
        <begin position="5"/>
        <end position="121"/>
    </location>
</feature>
<feature type="domain" description="GFO/IDH/MocA-like oxidoreductase" evidence="4">
    <location>
        <begin position="132"/>
        <end position="245"/>
    </location>
</feature>
<dbReference type="Gene3D" id="3.30.360.10">
    <property type="entry name" value="Dihydrodipicolinate Reductase, domain 2"/>
    <property type="match status" value="1"/>
</dbReference>
<dbReference type="RefSeq" id="WP_281836215.1">
    <property type="nucleotide sequence ID" value="NZ_BSDY01000010.1"/>
</dbReference>
<proteinExistence type="inferred from homology"/>
<name>A0A9W6LNF3_9FUSO</name>
<comment type="similarity">
    <text evidence="1">Belongs to the Gfo/Idh/MocA family.</text>
</comment>
<gene>
    <name evidence="5" type="ORF">PM10SUCC1_23530</name>
</gene>
<dbReference type="EMBL" id="BSDY01000010">
    <property type="protein sequence ID" value="GLI56839.1"/>
    <property type="molecule type" value="Genomic_DNA"/>
</dbReference>
<keyword evidence="6" id="KW-1185">Reference proteome</keyword>
<organism evidence="5 6">
    <name type="scientific">Propionigenium maris DSM 9537</name>
    <dbReference type="NCBI Taxonomy" id="1123000"/>
    <lineage>
        <taxon>Bacteria</taxon>
        <taxon>Fusobacteriati</taxon>
        <taxon>Fusobacteriota</taxon>
        <taxon>Fusobacteriia</taxon>
        <taxon>Fusobacteriales</taxon>
        <taxon>Fusobacteriaceae</taxon>
        <taxon>Propionigenium</taxon>
    </lineage>
</organism>